<dbReference type="AlphaFoldDB" id="H7EJK3"/>
<evidence type="ECO:0000256" key="5">
    <source>
        <dbReference type="ARBA" id="ARBA00022989"/>
    </source>
</evidence>
<feature type="transmembrane region" description="Helical" evidence="7">
    <location>
        <begin position="147"/>
        <end position="173"/>
    </location>
</feature>
<feature type="transmembrane region" description="Helical" evidence="7">
    <location>
        <begin position="249"/>
        <end position="267"/>
    </location>
</feature>
<dbReference type="Pfam" id="PF00528">
    <property type="entry name" value="BPD_transp_1"/>
    <property type="match status" value="1"/>
</dbReference>
<dbReference type="RefSeq" id="WP_002703336.1">
    <property type="nucleotide sequence ID" value="NZ_AGRW01000041.1"/>
</dbReference>
<keyword evidence="6 7" id="KW-0472">Membrane</keyword>
<feature type="domain" description="ABC transmembrane type-1" evidence="8">
    <location>
        <begin position="75"/>
        <end position="267"/>
    </location>
</feature>
<keyword evidence="2 7" id="KW-0813">Transport</keyword>
<dbReference type="Proteomes" id="UP000003571">
    <property type="component" value="Unassembled WGS sequence"/>
</dbReference>
<comment type="subcellular location">
    <subcellularLocation>
        <location evidence="1 7">Cell membrane</location>
        <topology evidence="1 7">Multi-pass membrane protein</topology>
    </subcellularLocation>
</comment>
<evidence type="ECO:0000256" key="3">
    <source>
        <dbReference type="ARBA" id="ARBA00022475"/>
    </source>
</evidence>
<dbReference type="PANTHER" id="PTHR43744">
    <property type="entry name" value="ABC TRANSPORTER PERMEASE PROTEIN MG189-RELATED-RELATED"/>
    <property type="match status" value="1"/>
</dbReference>
<protein>
    <submittedName>
        <fullName evidence="9">Carbohydrate ABC transporter membrane protein 2, CUT1 family</fullName>
    </submittedName>
</protein>
<dbReference type="STRING" id="907348.TresaDRAFT_1505"/>
<name>H7EJK3_9SPIR</name>
<dbReference type="SUPFAM" id="SSF161098">
    <property type="entry name" value="MetI-like"/>
    <property type="match status" value="1"/>
</dbReference>
<comment type="caution">
    <text evidence="9">The sequence shown here is derived from an EMBL/GenBank/DDBJ whole genome shotgun (WGS) entry which is preliminary data.</text>
</comment>
<dbReference type="Gene3D" id="1.10.3720.10">
    <property type="entry name" value="MetI-like"/>
    <property type="match status" value="1"/>
</dbReference>
<keyword evidence="4 7" id="KW-0812">Transmembrane</keyword>
<dbReference type="GO" id="GO:0005886">
    <property type="term" value="C:plasma membrane"/>
    <property type="evidence" value="ECO:0007669"/>
    <property type="project" value="UniProtKB-SubCell"/>
</dbReference>
<evidence type="ECO:0000256" key="7">
    <source>
        <dbReference type="RuleBase" id="RU363032"/>
    </source>
</evidence>
<keyword evidence="5 7" id="KW-1133">Transmembrane helix</keyword>
<dbReference type="eggNOG" id="COG0395">
    <property type="taxonomic scope" value="Bacteria"/>
</dbReference>
<dbReference type="InterPro" id="IPR035906">
    <property type="entry name" value="MetI-like_sf"/>
</dbReference>
<comment type="similarity">
    <text evidence="7">Belongs to the binding-protein-dependent transport system permease family.</text>
</comment>
<dbReference type="EMBL" id="AGRW01000041">
    <property type="protein sequence ID" value="EIC02241.1"/>
    <property type="molecule type" value="Genomic_DNA"/>
</dbReference>
<dbReference type="GO" id="GO:0055085">
    <property type="term" value="P:transmembrane transport"/>
    <property type="evidence" value="ECO:0007669"/>
    <property type="project" value="InterPro"/>
</dbReference>
<evidence type="ECO:0000256" key="4">
    <source>
        <dbReference type="ARBA" id="ARBA00022692"/>
    </source>
</evidence>
<dbReference type="PATRIC" id="fig|907348.3.peg.961"/>
<sequence>MTKKATFTFMKQRFCYLCLIILTVASLLPFIILIVNSTRSHAQIQKGFSLLIGSFFLENLKKLVSNDNIPVMRALFNSVYVSFMCALLTTYFSTMTAYGIYMYRFKGRSVAFKTIMAIMMIPTQISSLGFIQLLVKIKLIDTLPALFIPAIASPIVFFYMYQALTATLPYSIVEAARIDGCHEFRIFNTIVVPLMKPAVAVQAIFAFVGAWNNYFIPALVINSKMKKTIPILIAQLRSADYQKFDMGQVYIFICLAIIPLVIVYMFLSRSIIKGVSVGAVKE</sequence>
<dbReference type="CDD" id="cd06261">
    <property type="entry name" value="TM_PBP2"/>
    <property type="match status" value="1"/>
</dbReference>
<feature type="transmembrane region" description="Helical" evidence="7">
    <location>
        <begin position="194"/>
        <end position="216"/>
    </location>
</feature>
<evidence type="ECO:0000256" key="6">
    <source>
        <dbReference type="ARBA" id="ARBA00023136"/>
    </source>
</evidence>
<accession>H7EJK3</accession>
<gene>
    <name evidence="9" type="ORF">TresaDRAFT_1505</name>
</gene>
<dbReference type="PANTHER" id="PTHR43744:SF2">
    <property type="entry name" value="ARABINOOLIGOSACCHARIDES TRANSPORT SYSTEM PERMEASE PROTEIN ARAQ"/>
    <property type="match status" value="1"/>
</dbReference>
<reference evidence="9 10" key="1">
    <citation type="submission" date="2011-09" db="EMBL/GenBank/DDBJ databases">
        <title>The draft genome of Treponema saccharophilum DSM 2985.</title>
        <authorList>
            <consortium name="US DOE Joint Genome Institute (JGI-PGF)"/>
            <person name="Lucas S."/>
            <person name="Copeland A."/>
            <person name="Lapidus A."/>
            <person name="Glavina del Rio T."/>
            <person name="Dalin E."/>
            <person name="Tice H."/>
            <person name="Bruce D."/>
            <person name="Goodwin L."/>
            <person name="Pitluck S."/>
            <person name="Peters L."/>
            <person name="Kyrpides N."/>
            <person name="Mavromatis K."/>
            <person name="Ivanova N."/>
            <person name="Markowitz V."/>
            <person name="Cheng J.-F."/>
            <person name="Hugenholtz P."/>
            <person name="Woyke T."/>
            <person name="Wu D."/>
            <person name="Gronow S."/>
            <person name="Wellnitz S."/>
            <person name="Brambilla E."/>
            <person name="Klenk H.-P."/>
            <person name="Eisen J.A."/>
        </authorList>
    </citation>
    <scope>NUCLEOTIDE SEQUENCE [LARGE SCALE GENOMIC DNA]</scope>
    <source>
        <strain evidence="9 10">DSM 2985</strain>
    </source>
</reference>
<feature type="transmembrane region" description="Helical" evidence="7">
    <location>
        <begin position="115"/>
        <end position="135"/>
    </location>
</feature>
<organism evidence="9 10">
    <name type="scientific">Treponema saccharophilum DSM 2985</name>
    <dbReference type="NCBI Taxonomy" id="907348"/>
    <lineage>
        <taxon>Bacteria</taxon>
        <taxon>Pseudomonadati</taxon>
        <taxon>Spirochaetota</taxon>
        <taxon>Spirochaetia</taxon>
        <taxon>Spirochaetales</taxon>
        <taxon>Treponemataceae</taxon>
        <taxon>Treponema</taxon>
    </lineage>
</organism>
<evidence type="ECO:0000256" key="2">
    <source>
        <dbReference type="ARBA" id="ARBA00022448"/>
    </source>
</evidence>
<proteinExistence type="inferred from homology"/>
<feature type="transmembrane region" description="Helical" evidence="7">
    <location>
        <begin position="80"/>
        <end position="103"/>
    </location>
</feature>
<dbReference type="PROSITE" id="PS50928">
    <property type="entry name" value="ABC_TM1"/>
    <property type="match status" value="1"/>
</dbReference>
<evidence type="ECO:0000256" key="1">
    <source>
        <dbReference type="ARBA" id="ARBA00004651"/>
    </source>
</evidence>
<evidence type="ECO:0000313" key="10">
    <source>
        <dbReference type="Proteomes" id="UP000003571"/>
    </source>
</evidence>
<keyword evidence="3" id="KW-1003">Cell membrane</keyword>
<evidence type="ECO:0000259" key="8">
    <source>
        <dbReference type="PROSITE" id="PS50928"/>
    </source>
</evidence>
<keyword evidence="10" id="KW-1185">Reference proteome</keyword>
<dbReference type="InterPro" id="IPR000515">
    <property type="entry name" value="MetI-like"/>
</dbReference>
<dbReference type="OrthoDB" id="9773467at2"/>
<evidence type="ECO:0000313" key="9">
    <source>
        <dbReference type="EMBL" id="EIC02241.1"/>
    </source>
</evidence>